<dbReference type="InterPro" id="IPR003731">
    <property type="entry name" value="Di-Nase_FeMo-co_biosynth"/>
</dbReference>
<name>A0A212K568_9PROT</name>
<dbReference type="InterPro" id="IPR036105">
    <property type="entry name" value="DiNase_FeMo-co_biosyn_sf"/>
</dbReference>
<dbReference type="PANTHER" id="PTHR33937:SF1">
    <property type="entry name" value="IRON-MOLIBDENUM COFACTOR PROCESSING PROTEIN"/>
    <property type="match status" value="1"/>
</dbReference>
<evidence type="ECO:0000256" key="2">
    <source>
        <dbReference type="ARBA" id="ARBA00023231"/>
    </source>
</evidence>
<comment type="similarity">
    <text evidence="1">Belongs to the NifX/NifY family.</text>
</comment>
<evidence type="ECO:0000313" key="4">
    <source>
        <dbReference type="EMBL" id="SBW06768.1"/>
    </source>
</evidence>
<dbReference type="SUPFAM" id="SSF53146">
    <property type="entry name" value="Nitrogenase accessory factor-like"/>
    <property type="match status" value="1"/>
</dbReference>
<organism evidence="4">
    <name type="scientific">uncultured Alphaproteobacteria bacterium</name>
    <dbReference type="NCBI Taxonomy" id="91750"/>
    <lineage>
        <taxon>Bacteria</taxon>
        <taxon>Pseudomonadati</taxon>
        <taxon>Pseudomonadota</taxon>
        <taxon>Alphaproteobacteria</taxon>
        <taxon>environmental samples</taxon>
    </lineage>
</organism>
<evidence type="ECO:0000256" key="1">
    <source>
        <dbReference type="ARBA" id="ARBA00010285"/>
    </source>
</evidence>
<dbReference type="AlphaFoldDB" id="A0A212K568"/>
<gene>
    <name evidence="4" type="primary">nifX</name>
    <name evidence="4" type="ORF">KL86APRO_12151</name>
</gene>
<evidence type="ECO:0000259" key="3">
    <source>
        <dbReference type="Pfam" id="PF02579"/>
    </source>
</evidence>
<dbReference type="PANTHER" id="PTHR33937">
    <property type="entry name" value="IRON-MOLYBDENUM PROTEIN-RELATED-RELATED"/>
    <property type="match status" value="1"/>
</dbReference>
<protein>
    <submittedName>
        <fullName evidence="4">Protein NifX</fullName>
    </submittedName>
</protein>
<accession>A0A212K568</accession>
<feature type="domain" description="Dinitrogenase iron-molybdenum cofactor biosynthesis" evidence="3">
    <location>
        <begin position="30"/>
        <end position="122"/>
    </location>
</feature>
<dbReference type="EMBL" id="FLUO01000001">
    <property type="protein sequence ID" value="SBW06768.1"/>
    <property type="molecule type" value="Genomic_DNA"/>
</dbReference>
<dbReference type="InterPro" id="IPR051840">
    <property type="entry name" value="NifX/NifY_domain"/>
</dbReference>
<reference evidence="4" key="1">
    <citation type="submission" date="2016-04" db="EMBL/GenBank/DDBJ databases">
        <authorList>
            <person name="Evans L.H."/>
            <person name="Alamgir A."/>
            <person name="Owens N."/>
            <person name="Weber N.D."/>
            <person name="Virtaneva K."/>
            <person name="Barbian K."/>
            <person name="Babar A."/>
            <person name="Rosenke K."/>
        </authorList>
    </citation>
    <scope>NUCLEOTIDE SEQUENCE</scope>
    <source>
        <strain evidence="4">86</strain>
    </source>
</reference>
<keyword evidence="2" id="KW-0535">Nitrogen fixation</keyword>
<proteinExistence type="inferred from homology"/>
<dbReference type="InterPro" id="IPR034169">
    <property type="entry name" value="NifX-like"/>
</dbReference>
<dbReference type="Pfam" id="PF02579">
    <property type="entry name" value="Nitro_FeMo-Co"/>
    <property type="match status" value="1"/>
</dbReference>
<dbReference type="Gene3D" id="3.30.420.130">
    <property type="entry name" value="Dinitrogenase iron-molybdenum cofactor biosynthesis domain"/>
    <property type="match status" value="1"/>
</dbReference>
<dbReference type="CDD" id="cd00853">
    <property type="entry name" value="NifX"/>
    <property type="match status" value="1"/>
</dbReference>
<sequence length="157" mass="16542">MTTRFAVVPQPEAPPLGAAVLRVAFATGDRRHVDQHFGSAEGFAIYAVGAEGHSFAEAVRFPPATHDGDEDKLAERLDALAGCAAVYVQAVGSSAIQRLLGLGVQPVKVPPGTPIAAALKALKPEIAAAAAPWIARALKLRKDPSRFRTMGAEDWHE</sequence>